<dbReference type="HOGENOM" id="CLU_010289_1_0_2"/>
<dbReference type="OrthoDB" id="372052at2157"/>
<dbReference type="GO" id="GO:0017178">
    <property type="term" value="F:diphthine-ammonia ligase activity"/>
    <property type="evidence" value="ECO:0007669"/>
    <property type="project" value="TreeGrafter"/>
</dbReference>
<name>A0A075LWX7_9EURY</name>
<evidence type="ECO:0000259" key="1">
    <source>
        <dbReference type="Pfam" id="PF01902"/>
    </source>
</evidence>
<dbReference type="AlphaFoldDB" id="A0A075LWX7"/>
<evidence type="ECO:0000313" key="2">
    <source>
        <dbReference type="EMBL" id="AIF69058.1"/>
    </source>
</evidence>
<reference evidence="3" key="1">
    <citation type="submission" date="2013-06" db="EMBL/GenBank/DDBJ databases">
        <title>Complete Genome Sequence of Hyperthermophilic Palaeococcus pacificus DY20341T, Isolated from a Deep-Sea Hydrothermal Sediments.</title>
        <authorList>
            <person name="Zeng X."/>
            <person name="Shao Z."/>
        </authorList>
    </citation>
    <scope>NUCLEOTIDE SEQUENCE [LARGE SCALE GENOMIC DNA]</scope>
    <source>
        <strain evidence="3">DY20341</strain>
    </source>
</reference>
<dbReference type="eggNOG" id="arCOG00036">
    <property type="taxonomic scope" value="Archaea"/>
</dbReference>
<dbReference type="EMBL" id="CP006019">
    <property type="protein sequence ID" value="AIF69058.1"/>
    <property type="molecule type" value="Genomic_DNA"/>
</dbReference>
<keyword evidence="3" id="KW-1185">Reference proteome</keyword>
<dbReference type="Gene3D" id="3.40.50.620">
    <property type="entry name" value="HUPs"/>
    <property type="match status" value="1"/>
</dbReference>
<dbReference type="PANTHER" id="PTHR12196">
    <property type="entry name" value="DOMAIN OF UNKNOWN FUNCTION 71 DUF71 -CONTAINING PROTEIN"/>
    <property type="match status" value="1"/>
</dbReference>
<protein>
    <submittedName>
        <fullName evidence="2">ATP pyrophosphatase</fullName>
    </submittedName>
</protein>
<dbReference type="InterPro" id="IPR014729">
    <property type="entry name" value="Rossmann-like_a/b/a_fold"/>
</dbReference>
<dbReference type="KEGG" id="ppac:PAP_03190"/>
<proteinExistence type="predicted"/>
<dbReference type="InterPro" id="IPR002761">
    <property type="entry name" value="Diphthami_syn_dom"/>
</dbReference>
<evidence type="ECO:0000313" key="3">
    <source>
        <dbReference type="Proteomes" id="UP000027981"/>
    </source>
</evidence>
<dbReference type="RefSeq" id="WP_048164655.1">
    <property type="nucleotide sequence ID" value="NZ_CP006019.1"/>
</dbReference>
<dbReference type="Gene3D" id="3.90.1490.10">
    <property type="entry name" value="putative n-type atp pyrophosphatase, domain 2"/>
    <property type="match status" value="1"/>
</dbReference>
<sequence length="213" mass="24138">MRGIAFFSGGKDGLYAAYLAEKQGIKIPSLLALKTTIGVSPHYENLSELKKLVDAMGKELLIFDMGKGSEALAEFISSLDVDYIIAGDVLLEDHFKWIKWLAERAEVEALEPLWGRNTLELAKEMLNAGFEYAIISVNKEKLSKEWLGYTFSSLGDLELFLEANPEIDPIGEFGEFHTVTLSAPLFKASFNLEPLKIEESERYWWLKLRLVRR</sequence>
<gene>
    <name evidence="2" type="ORF">PAP_03190</name>
</gene>
<feature type="domain" description="Diphthamide synthase" evidence="1">
    <location>
        <begin position="1"/>
        <end position="211"/>
    </location>
</feature>
<dbReference type="InterPro" id="IPR030662">
    <property type="entry name" value="DPH6/MJ0570"/>
</dbReference>
<dbReference type="STRING" id="1343739.PAP_03190"/>
<organism evidence="2 3">
    <name type="scientific">Palaeococcus pacificus DY20341</name>
    <dbReference type="NCBI Taxonomy" id="1343739"/>
    <lineage>
        <taxon>Archaea</taxon>
        <taxon>Methanobacteriati</taxon>
        <taxon>Methanobacteriota</taxon>
        <taxon>Thermococci</taxon>
        <taxon>Thermococcales</taxon>
        <taxon>Thermococcaceae</taxon>
        <taxon>Palaeococcus</taxon>
    </lineage>
</organism>
<dbReference type="Pfam" id="PF01902">
    <property type="entry name" value="Diphthami_syn_2"/>
    <property type="match status" value="1"/>
</dbReference>
<dbReference type="Proteomes" id="UP000027981">
    <property type="component" value="Chromosome"/>
</dbReference>
<dbReference type="CDD" id="cd01994">
    <property type="entry name" value="AANH_PF0828-like"/>
    <property type="match status" value="1"/>
</dbReference>
<dbReference type="GeneID" id="24841765"/>
<dbReference type="GO" id="GO:0017183">
    <property type="term" value="P:protein histidyl modification to diphthamide"/>
    <property type="evidence" value="ECO:0007669"/>
    <property type="project" value="TreeGrafter"/>
</dbReference>
<dbReference type="PANTHER" id="PTHR12196:SF2">
    <property type="entry name" value="DIPHTHINE--AMMONIA LIGASE"/>
    <property type="match status" value="1"/>
</dbReference>
<accession>A0A075LWX7</accession>
<reference evidence="2 3" key="2">
    <citation type="journal article" date="2015" name="Genome Announc.">
        <title>Complete Genome Sequence of Hyperthermophilic Piezophilic Archaeon Palaeococcus pacificus DY20341T, Isolated from Deep-Sea Hydrothermal Sediments.</title>
        <authorList>
            <person name="Zeng X."/>
            <person name="Jebbar M."/>
            <person name="Shao Z."/>
        </authorList>
    </citation>
    <scope>NUCLEOTIDE SEQUENCE [LARGE SCALE GENOMIC DNA]</scope>
    <source>
        <strain evidence="2 3">DY20341</strain>
    </source>
</reference>
<dbReference type="SUPFAM" id="SSF52402">
    <property type="entry name" value="Adenine nucleotide alpha hydrolases-like"/>
    <property type="match status" value="1"/>
</dbReference>